<dbReference type="AlphaFoldDB" id="A0A917YSC8"/>
<dbReference type="EMBL" id="BMLS01000001">
    <property type="protein sequence ID" value="GGO65072.1"/>
    <property type="molecule type" value="Genomic_DNA"/>
</dbReference>
<evidence type="ECO:0000313" key="2">
    <source>
        <dbReference type="Proteomes" id="UP000606935"/>
    </source>
</evidence>
<reference evidence="1" key="1">
    <citation type="journal article" date="2014" name="Int. J. Syst. Evol. Microbiol.">
        <title>Complete genome sequence of Corynebacterium casei LMG S-19264T (=DSM 44701T), isolated from a smear-ripened cheese.</title>
        <authorList>
            <consortium name="US DOE Joint Genome Institute (JGI-PGF)"/>
            <person name="Walter F."/>
            <person name="Albersmeier A."/>
            <person name="Kalinowski J."/>
            <person name="Ruckert C."/>
        </authorList>
    </citation>
    <scope>NUCLEOTIDE SEQUENCE</scope>
    <source>
        <strain evidence="1">CGMCC 1.7086</strain>
    </source>
</reference>
<comment type="caution">
    <text evidence="1">The sequence shown here is derived from an EMBL/GenBank/DDBJ whole genome shotgun (WGS) entry which is preliminary data.</text>
</comment>
<evidence type="ECO:0000313" key="1">
    <source>
        <dbReference type="EMBL" id="GGO65072.1"/>
    </source>
</evidence>
<name>A0A917YSC8_9ALTE</name>
<dbReference type="RefSeq" id="WP_188690075.1">
    <property type="nucleotide sequence ID" value="NZ_BMLS01000001.1"/>
</dbReference>
<protein>
    <recommendedName>
        <fullName evidence="3">Flp family type IVb pilin</fullName>
    </recommendedName>
</protein>
<sequence length="65" mass="6560">MKTISNIMKDFWNDESGLTAVEYAIAGSLVVGGLVAAFEELGTATKDTIGDLCTAAGGSDCDGAS</sequence>
<proteinExistence type="predicted"/>
<evidence type="ECO:0008006" key="3">
    <source>
        <dbReference type="Google" id="ProtNLM"/>
    </source>
</evidence>
<keyword evidence="2" id="KW-1185">Reference proteome</keyword>
<gene>
    <name evidence="1" type="ORF">GCM10010982_06000</name>
</gene>
<organism evidence="1 2">
    <name type="scientific">Bowmanella pacifica</name>
    <dbReference type="NCBI Taxonomy" id="502051"/>
    <lineage>
        <taxon>Bacteria</taxon>
        <taxon>Pseudomonadati</taxon>
        <taxon>Pseudomonadota</taxon>
        <taxon>Gammaproteobacteria</taxon>
        <taxon>Alteromonadales</taxon>
        <taxon>Alteromonadaceae</taxon>
        <taxon>Bowmanella</taxon>
    </lineage>
</organism>
<accession>A0A917YSC8</accession>
<dbReference type="Proteomes" id="UP000606935">
    <property type="component" value="Unassembled WGS sequence"/>
</dbReference>
<reference evidence="1" key="2">
    <citation type="submission" date="2020-09" db="EMBL/GenBank/DDBJ databases">
        <authorList>
            <person name="Sun Q."/>
            <person name="Zhou Y."/>
        </authorList>
    </citation>
    <scope>NUCLEOTIDE SEQUENCE</scope>
    <source>
        <strain evidence="1">CGMCC 1.7086</strain>
    </source>
</reference>